<reference evidence="1 2" key="1">
    <citation type="journal article" date="2013" name="Genome Announc.">
        <title>Complete Genome Sequence of Mycoplasma hyorhinis Strain SK76.</title>
        <authorList>
            <person name="Goodison S."/>
            <person name="Urquidi V."/>
            <person name="Kumar D."/>
            <person name="Reyes L."/>
            <person name="Rosser C.J."/>
        </authorList>
    </citation>
    <scope>NUCLEOTIDE SEQUENCE [LARGE SCALE GENOMIC DNA]</scope>
    <source>
        <strain evidence="1 2">SK76</strain>
    </source>
</reference>
<protein>
    <submittedName>
        <fullName evidence="1">Uncharacterized protein</fullName>
    </submittedName>
</protein>
<dbReference type="RefSeq" id="WP_014335672.1">
    <property type="nucleotide sequence ID" value="NC_019552.1"/>
</dbReference>
<dbReference type="Proteomes" id="UP000009399">
    <property type="component" value="Chromosome"/>
</dbReference>
<proteinExistence type="predicted"/>
<dbReference type="KEGG" id="mhs:MOS_608"/>
<gene>
    <name evidence="1" type="ORF">MOS_608</name>
</gene>
<dbReference type="EMBL" id="CP003914">
    <property type="protein sequence ID" value="AFX74518.1"/>
    <property type="molecule type" value="Genomic_DNA"/>
</dbReference>
<sequence length="380" mass="45069">MEDRFKYLCDLSWMFFGKERIAKTEFVESCFLENIRITDAFPTDENGVQLYTVILEKTIFSPQNKLLGKIIQNNEVIADVVGICKNSFIHLLQEKEGKYLDLELPITLVAYNKTEFCFGWKTEKKSVFNQEYMNILNIQIQENIKNFWSNPYINSDLDYEETPVYVELVNQIKTRKQSENQTLVNHFLIKKNHDLLDDIQIKHFNNLYNNREFFKSILDKNDIASQFLKVILSYSKITYAIEKNNYVNNAKFDIFIDISVSELIDLNYLVLVGIVLNPNAIFIFGQRISKNKYIIKVYSKDMAQAEKDIRIILKNDMFQDMKIETYNFDSEVFKFSFAISFEIDHSSTMHFDQEIISKIENIFKNHFDKKRQRKWKGLSR</sequence>
<accession>A0AAI8AN53</accession>
<evidence type="ECO:0000313" key="1">
    <source>
        <dbReference type="EMBL" id="AFX74518.1"/>
    </source>
</evidence>
<evidence type="ECO:0000313" key="2">
    <source>
        <dbReference type="Proteomes" id="UP000009399"/>
    </source>
</evidence>
<dbReference type="AlphaFoldDB" id="A0AAI8AN53"/>
<organism evidence="1 2">
    <name type="scientific">Mesomycoplasma hyorhinis SK76</name>
    <dbReference type="NCBI Taxonomy" id="1118964"/>
    <lineage>
        <taxon>Bacteria</taxon>
        <taxon>Bacillati</taxon>
        <taxon>Mycoplasmatota</taxon>
        <taxon>Mycoplasmoidales</taxon>
        <taxon>Metamycoplasmataceae</taxon>
        <taxon>Mesomycoplasma</taxon>
    </lineage>
</organism>
<name>A0AAI8AN53_MESHY</name>